<feature type="compositionally biased region" description="Polar residues" evidence="1">
    <location>
        <begin position="1"/>
        <end position="15"/>
    </location>
</feature>
<organism evidence="2">
    <name type="scientific">marine metagenome</name>
    <dbReference type="NCBI Taxonomy" id="408172"/>
    <lineage>
        <taxon>unclassified sequences</taxon>
        <taxon>metagenomes</taxon>
        <taxon>ecological metagenomes</taxon>
    </lineage>
</organism>
<evidence type="ECO:0000313" key="2">
    <source>
        <dbReference type="EMBL" id="SVD76184.1"/>
    </source>
</evidence>
<protein>
    <submittedName>
        <fullName evidence="2">Uncharacterized protein</fullName>
    </submittedName>
</protein>
<dbReference type="AlphaFoldDB" id="A0A382XZ48"/>
<gene>
    <name evidence="2" type="ORF">METZ01_LOCUS429038</name>
</gene>
<feature type="region of interest" description="Disordered" evidence="1">
    <location>
        <begin position="1"/>
        <end position="22"/>
    </location>
</feature>
<feature type="region of interest" description="Disordered" evidence="1">
    <location>
        <begin position="39"/>
        <end position="85"/>
    </location>
</feature>
<proteinExistence type="predicted"/>
<feature type="compositionally biased region" description="Basic and acidic residues" evidence="1">
    <location>
        <begin position="59"/>
        <end position="74"/>
    </location>
</feature>
<reference evidence="2" key="1">
    <citation type="submission" date="2018-05" db="EMBL/GenBank/DDBJ databases">
        <authorList>
            <person name="Lanie J.A."/>
            <person name="Ng W.-L."/>
            <person name="Kazmierczak K.M."/>
            <person name="Andrzejewski T.M."/>
            <person name="Davidsen T.M."/>
            <person name="Wayne K.J."/>
            <person name="Tettelin H."/>
            <person name="Glass J.I."/>
            <person name="Rusch D."/>
            <person name="Podicherti R."/>
            <person name="Tsui H.-C.T."/>
            <person name="Winkler M.E."/>
        </authorList>
    </citation>
    <scope>NUCLEOTIDE SEQUENCE</scope>
</reference>
<name>A0A382XZ48_9ZZZZ</name>
<dbReference type="EMBL" id="UINC01171557">
    <property type="protein sequence ID" value="SVD76184.1"/>
    <property type="molecule type" value="Genomic_DNA"/>
</dbReference>
<feature type="compositionally biased region" description="Polar residues" evidence="1">
    <location>
        <begin position="41"/>
        <end position="58"/>
    </location>
</feature>
<sequence>MQDMVNKSTNSQQFPKLSRKDQQAVKVLTEEGLLEPLVMSLKNSTEAQQSPNTTQASEIKSDPMKEDLIRRGFSPEEAEAWMQTN</sequence>
<evidence type="ECO:0000256" key="1">
    <source>
        <dbReference type="SAM" id="MobiDB-lite"/>
    </source>
</evidence>
<accession>A0A382XZ48</accession>